<evidence type="ECO:0000313" key="1">
    <source>
        <dbReference type="EMBL" id="CAH03107.1"/>
    </source>
</evidence>
<evidence type="ECO:0000313" key="2">
    <source>
        <dbReference type="Proteomes" id="UP000000598"/>
    </source>
</evidence>
<gene>
    <name evidence="1" type="ORF">KLLA0_A11913g</name>
</gene>
<sequence>MVFPICNENLFTEVCKSVNEDPSDVLRLAKKTAGRRSEKLKKRRWRQCKVEEEEEEDPDVVPPTPKDKTIAFGKRRNRKENRNSHLFFKKYQILTSHSTLITGKKNVHRKRCKVPTEDENDVPVLSTIKRDSLLRVSI</sequence>
<dbReference type="EMBL" id="CR382121">
    <property type="protein sequence ID" value="CAH03107.1"/>
    <property type="molecule type" value="Genomic_DNA"/>
</dbReference>
<accession>Q6CX20</accession>
<dbReference type="PaxDb" id="284590-Q6CX20"/>
<dbReference type="RefSeq" id="XP_451519.1">
    <property type="nucleotide sequence ID" value="XM_451519.1"/>
</dbReference>
<keyword evidence="2" id="KW-1185">Reference proteome</keyword>
<name>Q6CX20_KLULA</name>
<organism evidence="1 2">
    <name type="scientific">Kluyveromyces lactis (strain ATCC 8585 / CBS 2359 / DSM 70799 / NBRC 1267 / NRRL Y-1140 / WM37)</name>
    <name type="common">Yeast</name>
    <name type="synonym">Candida sphaerica</name>
    <dbReference type="NCBI Taxonomy" id="284590"/>
    <lineage>
        <taxon>Eukaryota</taxon>
        <taxon>Fungi</taxon>
        <taxon>Dikarya</taxon>
        <taxon>Ascomycota</taxon>
        <taxon>Saccharomycotina</taxon>
        <taxon>Saccharomycetes</taxon>
        <taxon>Saccharomycetales</taxon>
        <taxon>Saccharomycetaceae</taxon>
        <taxon>Kluyveromyces</taxon>
    </lineage>
</organism>
<dbReference type="InParanoid" id="Q6CX20"/>
<dbReference type="KEGG" id="kla:KLLA0_A11913g"/>
<protein>
    <submittedName>
        <fullName evidence="1">KLLA0A11913p</fullName>
    </submittedName>
</protein>
<dbReference type="Proteomes" id="UP000000598">
    <property type="component" value="Chromosome A"/>
</dbReference>
<reference evidence="1 2" key="1">
    <citation type="journal article" date="2004" name="Nature">
        <title>Genome evolution in yeasts.</title>
        <authorList>
            <consortium name="Genolevures"/>
            <person name="Dujon B."/>
            <person name="Sherman D."/>
            <person name="Fischer G."/>
            <person name="Durrens P."/>
            <person name="Casaregola S."/>
            <person name="Lafontaine I."/>
            <person name="de Montigny J."/>
            <person name="Marck C."/>
            <person name="Neuveglise C."/>
            <person name="Talla E."/>
            <person name="Goffard N."/>
            <person name="Frangeul L."/>
            <person name="Aigle M."/>
            <person name="Anthouard V."/>
            <person name="Babour A."/>
            <person name="Barbe V."/>
            <person name="Barnay S."/>
            <person name="Blanchin S."/>
            <person name="Beckerich J.M."/>
            <person name="Beyne E."/>
            <person name="Bleykasten C."/>
            <person name="Boisrame A."/>
            <person name="Boyer J."/>
            <person name="Cattolico L."/>
            <person name="Confanioleri F."/>
            <person name="de Daruvar A."/>
            <person name="Despons L."/>
            <person name="Fabre E."/>
            <person name="Fairhead C."/>
            <person name="Ferry-Dumazet H."/>
            <person name="Groppi A."/>
            <person name="Hantraye F."/>
            <person name="Hennequin C."/>
            <person name="Jauniaux N."/>
            <person name="Joyet P."/>
            <person name="Kachouri R."/>
            <person name="Kerrest A."/>
            <person name="Koszul R."/>
            <person name="Lemaire M."/>
            <person name="Lesur I."/>
            <person name="Ma L."/>
            <person name="Muller H."/>
            <person name="Nicaud J.M."/>
            <person name="Nikolski M."/>
            <person name="Oztas S."/>
            <person name="Ozier-Kalogeropoulos O."/>
            <person name="Pellenz S."/>
            <person name="Potier S."/>
            <person name="Richard G.F."/>
            <person name="Straub M.L."/>
            <person name="Suleau A."/>
            <person name="Swennene D."/>
            <person name="Tekaia F."/>
            <person name="Wesolowski-Louvel M."/>
            <person name="Westhof E."/>
            <person name="Wirth B."/>
            <person name="Zeniou-Meyer M."/>
            <person name="Zivanovic I."/>
            <person name="Bolotin-Fukuhara M."/>
            <person name="Thierry A."/>
            <person name="Bouchier C."/>
            <person name="Caudron B."/>
            <person name="Scarpelli C."/>
            <person name="Gaillardin C."/>
            <person name="Weissenbach J."/>
            <person name="Wincker P."/>
            <person name="Souciet J.L."/>
        </authorList>
    </citation>
    <scope>NUCLEOTIDE SEQUENCE [LARGE SCALE GENOMIC DNA]</scope>
    <source>
        <strain evidence="2">ATCC 8585 / CBS 2359 / DSM 70799 / NBRC 1267 / NRRL Y-1140 / WM37</strain>
    </source>
</reference>
<dbReference type="AlphaFoldDB" id="Q6CX20"/>
<dbReference type="GeneID" id="2896616"/>
<dbReference type="HOGENOM" id="CLU_1855568_0_0_1"/>
<proteinExistence type="predicted"/>